<name>A0ABQ8GUR6_9PEZI</name>
<evidence type="ECO:0000313" key="2">
    <source>
        <dbReference type="Proteomes" id="UP000774617"/>
    </source>
</evidence>
<gene>
    <name evidence="1" type="ORF">B0J12DRAFT_164839</name>
</gene>
<reference evidence="1 2" key="1">
    <citation type="journal article" date="2021" name="Nat. Commun.">
        <title>Genetic determinants of endophytism in the Arabidopsis root mycobiome.</title>
        <authorList>
            <person name="Mesny F."/>
            <person name="Miyauchi S."/>
            <person name="Thiergart T."/>
            <person name="Pickel B."/>
            <person name="Atanasova L."/>
            <person name="Karlsson M."/>
            <person name="Huettel B."/>
            <person name="Barry K.W."/>
            <person name="Haridas S."/>
            <person name="Chen C."/>
            <person name="Bauer D."/>
            <person name="Andreopoulos W."/>
            <person name="Pangilinan J."/>
            <person name="LaButti K."/>
            <person name="Riley R."/>
            <person name="Lipzen A."/>
            <person name="Clum A."/>
            <person name="Drula E."/>
            <person name="Henrissat B."/>
            <person name="Kohler A."/>
            <person name="Grigoriev I.V."/>
            <person name="Martin F.M."/>
            <person name="Hacquard S."/>
        </authorList>
    </citation>
    <scope>NUCLEOTIDE SEQUENCE [LARGE SCALE GENOMIC DNA]</scope>
    <source>
        <strain evidence="1 2">MPI-SDFR-AT-0080</strain>
    </source>
</reference>
<evidence type="ECO:0000313" key="1">
    <source>
        <dbReference type="EMBL" id="KAH7063285.1"/>
    </source>
</evidence>
<dbReference type="Proteomes" id="UP000774617">
    <property type="component" value="Unassembled WGS sequence"/>
</dbReference>
<accession>A0ABQ8GUR6</accession>
<sequence>MRCHTRHACLTSSTATNSKQSFQALAEPRQRTRHLTRLRALESVPLLSNSVLLDRVNGSQDPEKEREHQDAECRYPSRRCRRPLTGGFLTCTAAYTKFSGGLSNSLCSCSRRARQYANSSVDCGRGPGPVRPDGVHADAFFLSQCFGRLACKWEEELQRPDGLVENLRADDVWFAVRGADERGFVLVYGQRSLPRWAFQLQVFDEVSGPADAVDFCACASASLRRRAGGSERLRLLASAGCQSASTSCSGVSRLSSTRSACSRHQTCRKKWLSARSARAIFGPRGRLIEVSPRPETYRLLASVRGERLPGYRCGRYGDDQG</sequence>
<keyword evidence="2" id="KW-1185">Reference proteome</keyword>
<comment type="caution">
    <text evidence="1">The sequence shown here is derived from an EMBL/GenBank/DDBJ whole genome shotgun (WGS) entry which is preliminary data.</text>
</comment>
<organism evidence="1 2">
    <name type="scientific">Macrophomina phaseolina</name>
    <dbReference type="NCBI Taxonomy" id="35725"/>
    <lineage>
        <taxon>Eukaryota</taxon>
        <taxon>Fungi</taxon>
        <taxon>Dikarya</taxon>
        <taxon>Ascomycota</taxon>
        <taxon>Pezizomycotina</taxon>
        <taxon>Dothideomycetes</taxon>
        <taxon>Dothideomycetes incertae sedis</taxon>
        <taxon>Botryosphaeriales</taxon>
        <taxon>Botryosphaeriaceae</taxon>
        <taxon>Macrophomina</taxon>
    </lineage>
</organism>
<proteinExistence type="predicted"/>
<dbReference type="EMBL" id="JAGTJR010000002">
    <property type="protein sequence ID" value="KAH7063285.1"/>
    <property type="molecule type" value="Genomic_DNA"/>
</dbReference>
<protein>
    <submittedName>
        <fullName evidence="1">Uncharacterized protein</fullName>
    </submittedName>
</protein>